<dbReference type="KEGG" id="epa:110241907"/>
<accession>A0A913XEI3</accession>
<dbReference type="OrthoDB" id="843225at2759"/>
<protein>
    <recommendedName>
        <fullName evidence="1">UspA domain-containing protein</fullName>
    </recommendedName>
</protein>
<dbReference type="CDD" id="cd23659">
    <property type="entry name" value="USP_At3g01520-like"/>
    <property type="match status" value="1"/>
</dbReference>
<feature type="domain" description="UspA" evidence="1">
    <location>
        <begin position="1"/>
        <end position="160"/>
    </location>
</feature>
<organism evidence="2 3">
    <name type="scientific">Exaiptasia diaphana</name>
    <name type="common">Tropical sea anemone</name>
    <name type="synonym">Aiptasia pulchella</name>
    <dbReference type="NCBI Taxonomy" id="2652724"/>
    <lineage>
        <taxon>Eukaryota</taxon>
        <taxon>Metazoa</taxon>
        <taxon>Cnidaria</taxon>
        <taxon>Anthozoa</taxon>
        <taxon>Hexacorallia</taxon>
        <taxon>Actiniaria</taxon>
        <taxon>Aiptasiidae</taxon>
        <taxon>Exaiptasia</taxon>
    </lineage>
</organism>
<sequence>MPRTILIAVNASEHSERALNWYLDKSRLHGDQVLFAHVVESASIIPPPTYAHGPSLSREEWDQIMEELHAKAHVVTEPLEKVLEKYVSENEGKDEKKEAQYQTICSVGSPGEAICKMAEDNKVDMVIIGNRGLGTIRRTLLGSVSDYIVQHCTVAVVVVPPEQ</sequence>
<dbReference type="RefSeq" id="XP_020903487.1">
    <property type="nucleotide sequence ID" value="XM_021047828.2"/>
</dbReference>
<dbReference type="InterPro" id="IPR014729">
    <property type="entry name" value="Rossmann-like_a/b/a_fold"/>
</dbReference>
<dbReference type="PRINTS" id="PR01438">
    <property type="entry name" value="UNVRSLSTRESS"/>
</dbReference>
<dbReference type="AlphaFoldDB" id="A0A913XEI3"/>
<dbReference type="PANTHER" id="PTHR31964">
    <property type="entry name" value="ADENINE NUCLEOTIDE ALPHA HYDROLASES-LIKE SUPERFAMILY PROTEIN"/>
    <property type="match status" value="1"/>
</dbReference>
<reference evidence="2" key="1">
    <citation type="submission" date="2022-11" db="UniProtKB">
        <authorList>
            <consortium name="EnsemblMetazoa"/>
        </authorList>
    </citation>
    <scope>IDENTIFICATION</scope>
</reference>
<dbReference type="GeneID" id="110241907"/>
<proteinExistence type="predicted"/>
<name>A0A913XEI3_EXADI</name>
<dbReference type="InterPro" id="IPR006015">
    <property type="entry name" value="Universal_stress_UspA"/>
</dbReference>
<evidence type="ECO:0000313" key="2">
    <source>
        <dbReference type="EnsemblMetazoa" id="XP_020903487.1"/>
    </source>
</evidence>
<dbReference type="SUPFAM" id="SSF52402">
    <property type="entry name" value="Adenine nucleotide alpha hydrolases-like"/>
    <property type="match status" value="1"/>
</dbReference>
<dbReference type="OMA" id="FANCMSI"/>
<dbReference type="Gene3D" id="3.40.50.620">
    <property type="entry name" value="HUPs"/>
    <property type="match status" value="1"/>
</dbReference>
<dbReference type="Proteomes" id="UP000887567">
    <property type="component" value="Unplaced"/>
</dbReference>
<dbReference type="InterPro" id="IPR006016">
    <property type="entry name" value="UspA"/>
</dbReference>
<dbReference type="PANTHER" id="PTHR31964:SF113">
    <property type="entry name" value="USPA DOMAIN-CONTAINING PROTEIN"/>
    <property type="match status" value="1"/>
</dbReference>
<dbReference type="Pfam" id="PF00582">
    <property type="entry name" value="Usp"/>
    <property type="match status" value="1"/>
</dbReference>
<evidence type="ECO:0000313" key="3">
    <source>
        <dbReference type="Proteomes" id="UP000887567"/>
    </source>
</evidence>
<dbReference type="EnsemblMetazoa" id="XM_021047828.2">
    <property type="protein sequence ID" value="XP_020903487.1"/>
    <property type="gene ID" value="LOC110241907"/>
</dbReference>
<keyword evidence="3" id="KW-1185">Reference proteome</keyword>
<evidence type="ECO:0000259" key="1">
    <source>
        <dbReference type="Pfam" id="PF00582"/>
    </source>
</evidence>